<feature type="transmembrane region" description="Helical" evidence="6">
    <location>
        <begin position="519"/>
        <end position="536"/>
    </location>
</feature>
<feature type="transmembrane region" description="Helical" evidence="6">
    <location>
        <begin position="56"/>
        <end position="76"/>
    </location>
</feature>
<feature type="transmembrane region" description="Helical" evidence="6">
    <location>
        <begin position="495"/>
        <end position="512"/>
    </location>
</feature>
<feature type="transmembrane region" description="Helical" evidence="6">
    <location>
        <begin position="404"/>
        <end position="422"/>
    </location>
</feature>
<dbReference type="InterPro" id="IPR050375">
    <property type="entry name" value="MFS_TsgA-like"/>
</dbReference>
<proteinExistence type="predicted"/>
<evidence type="ECO:0000256" key="2">
    <source>
        <dbReference type="ARBA" id="ARBA00022475"/>
    </source>
</evidence>
<keyword evidence="8" id="KW-1185">Reference proteome</keyword>
<dbReference type="PANTHER" id="PTHR43702">
    <property type="entry name" value="L-FUCOSE-PROTON SYMPORTER"/>
    <property type="match status" value="1"/>
</dbReference>
<keyword evidence="2" id="KW-1003">Cell membrane</keyword>
<dbReference type="PANTHER" id="PTHR43702:SF11">
    <property type="entry name" value="L-FUCOSE-PROTON SYMPORTER"/>
    <property type="match status" value="1"/>
</dbReference>
<feature type="transmembrane region" description="Helical" evidence="6">
    <location>
        <begin position="542"/>
        <end position="563"/>
    </location>
</feature>
<feature type="transmembrane region" description="Helical" evidence="6">
    <location>
        <begin position="613"/>
        <end position="632"/>
    </location>
</feature>
<protein>
    <submittedName>
        <fullName evidence="7">L-fucose-proton symporter</fullName>
    </submittedName>
</protein>
<evidence type="ECO:0000256" key="5">
    <source>
        <dbReference type="ARBA" id="ARBA00023136"/>
    </source>
</evidence>
<dbReference type="GO" id="GO:0005886">
    <property type="term" value="C:plasma membrane"/>
    <property type="evidence" value="ECO:0007669"/>
    <property type="project" value="UniProtKB-SubCell"/>
</dbReference>
<comment type="subcellular location">
    <subcellularLocation>
        <location evidence="1">Cell inner membrane</location>
        <topology evidence="1">Multi-pass membrane protein</topology>
    </subcellularLocation>
</comment>
<keyword evidence="3 6" id="KW-0812">Transmembrane</keyword>
<keyword evidence="5 6" id="KW-0472">Membrane</keyword>
<feature type="transmembrane region" description="Helical" evidence="6">
    <location>
        <begin position="155"/>
        <end position="172"/>
    </location>
</feature>
<feature type="transmembrane region" description="Helical" evidence="6">
    <location>
        <begin position="85"/>
        <end position="106"/>
    </location>
</feature>
<evidence type="ECO:0000313" key="8">
    <source>
        <dbReference type="Proteomes" id="UP000346198"/>
    </source>
</evidence>
<dbReference type="Pfam" id="PF07690">
    <property type="entry name" value="MFS_1"/>
    <property type="match status" value="1"/>
</dbReference>
<evidence type="ECO:0000256" key="3">
    <source>
        <dbReference type="ARBA" id="ARBA00022692"/>
    </source>
</evidence>
<evidence type="ECO:0000256" key="6">
    <source>
        <dbReference type="SAM" id="Phobius"/>
    </source>
</evidence>
<feature type="transmembrane region" description="Helical" evidence="6">
    <location>
        <begin position="453"/>
        <end position="475"/>
    </location>
</feature>
<sequence>MKESEKNIPVVPKGLVLTFVLVTILFPLWGFANDITNPMVAAFKNILLISNFESSLVQAAFYGGYALMAIPAAIFIKKYSYKKGVLIGLALYSLACLMFIPSGMAMSYPLFLLSYLVMTSGLSFLETTANPYILSMGDERTATRRLNLSQAFNPMGSITGMFVASMFILAALDGTSESGRRQMKELADNGTPVHLQEVNAQLSAVADLTAVTSEPGWQDSKKLLKKASALAGAVQSGTFLLDNKNASEADAIQTAVAAQPKGNKFKAAIEAVAVVMQVREQPAPTEAEAQRNALFVDGRGLELTLALNEEAPLLAKANDAKWNAAEKSLAQATAPAAEINVAMNSENAAAMAAIPGLLAGVKTELEAAKTALEAIPSASLQAHQQAAVGNLAKIQKSDLNIVSMPYALMGGFLILVLGLFAWKLPKTTKGEHAGDGGGLDLGGTLRRLFHNKAYLEGVVAQTFYVGAQIMCWTFIVQYGESQLGLSKSTAQNCNILAMIIFVSSRFVCTFLMHYISSGALLSLLASGAILLTTGAIFVEGYAGLYCLIGVSACMSLMFPTIYGIALEGLGDDAKLGSAGLILAIGGGCIMTPLQGRIIDLPAFDLGFMELASVRASFALPLICFIVIMLYGWRTFKVHHAEK</sequence>
<keyword evidence="4 6" id="KW-1133">Transmembrane helix</keyword>
<dbReference type="InterPro" id="IPR036259">
    <property type="entry name" value="MFS_trans_sf"/>
</dbReference>
<organism evidence="7 8">
    <name type="scientific">Pontiella sulfatireligans</name>
    <dbReference type="NCBI Taxonomy" id="2750658"/>
    <lineage>
        <taxon>Bacteria</taxon>
        <taxon>Pseudomonadati</taxon>
        <taxon>Kiritimatiellota</taxon>
        <taxon>Kiritimatiellia</taxon>
        <taxon>Kiritimatiellales</taxon>
        <taxon>Pontiellaceae</taxon>
        <taxon>Pontiella</taxon>
    </lineage>
</organism>
<gene>
    <name evidence="7" type="primary">fucP_5</name>
    <name evidence="7" type="ORF">SCARR_05133</name>
</gene>
<dbReference type="EMBL" id="CAAHFH010000003">
    <property type="protein sequence ID" value="VGO23034.1"/>
    <property type="molecule type" value="Genomic_DNA"/>
</dbReference>
<dbReference type="SUPFAM" id="SSF103473">
    <property type="entry name" value="MFS general substrate transporter"/>
    <property type="match status" value="2"/>
</dbReference>
<feature type="transmembrane region" description="Helical" evidence="6">
    <location>
        <begin position="575"/>
        <end position="593"/>
    </location>
</feature>
<accession>A0A6C2UV38</accession>
<name>A0A6C2UV38_9BACT</name>
<dbReference type="GO" id="GO:0022857">
    <property type="term" value="F:transmembrane transporter activity"/>
    <property type="evidence" value="ECO:0007669"/>
    <property type="project" value="InterPro"/>
</dbReference>
<dbReference type="Proteomes" id="UP000346198">
    <property type="component" value="Unassembled WGS sequence"/>
</dbReference>
<reference evidence="7 8" key="1">
    <citation type="submission" date="2019-04" db="EMBL/GenBank/DDBJ databases">
        <authorList>
            <person name="Van Vliet M D."/>
        </authorList>
    </citation>
    <scope>NUCLEOTIDE SEQUENCE [LARGE SCALE GENOMIC DNA]</scope>
    <source>
        <strain evidence="7 8">F21</strain>
    </source>
</reference>
<evidence type="ECO:0000256" key="4">
    <source>
        <dbReference type="ARBA" id="ARBA00022989"/>
    </source>
</evidence>
<dbReference type="AlphaFoldDB" id="A0A6C2UV38"/>
<evidence type="ECO:0000313" key="7">
    <source>
        <dbReference type="EMBL" id="VGO23034.1"/>
    </source>
</evidence>
<evidence type="ECO:0000256" key="1">
    <source>
        <dbReference type="ARBA" id="ARBA00004429"/>
    </source>
</evidence>
<dbReference type="Gene3D" id="1.20.1250.20">
    <property type="entry name" value="MFS general substrate transporter like domains"/>
    <property type="match status" value="2"/>
</dbReference>
<dbReference type="CDD" id="cd17394">
    <property type="entry name" value="MFS_FucP_like"/>
    <property type="match status" value="1"/>
</dbReference>
<dbReference type="InterPro" id="IPR011701">
    <property type="entry name" value="MFS"/>
</dbReference>